<dbReference type="GO" id="GO:0031956">
    <property type="term" value="F:medium-chain fatty acid-CoA ligase activity"/>
    <property type="evidence" value="ECO:0007669"/>
    <property type="project" value="TreeGrafter"/>
</dbReference>
<dbReference type="Pfam" id="PF00501">
    <property type="entry name" value="AMP-binding"/>
    <property type="match status" value="1"/>
</dbReference>
<dbReference type="Pfam" id="PF13193">
    <property type="entry name" value="AMP-binding_C"/>
    <property type="match status" value="1"/>
</dbReference>
<reference evidence="3 4" key="1">
    <citation type="journal article" date="2007" name="PLoS Biol.">
        <title>Evolution of symbiotic bacteria in the distal human intestine.</title>
        <authorList>
            <person name="Xu J."/>
            <person name="Mahowald M.A."/>
            <person name="Ley R.E."/>
            <person name="Lozupone C.A."/>
            <person name="Hamady M."/>
            <person name="Martens E.C."/>
            <person name="Henrissat B."/>
            <person name="Coutinho P.M."/>
            <person name="Minx P."/>
            <person name="Latreille P."/>
            <person name="Cordum H."/>
            <person name="Van Brunt A."/>
            <person name="Kim K."/>
            <person name="Fulton R.S."/>
            <person name="Fulton L.A."/>
            <person name="Clifton S.W."/>
            <person name="Wilson R.K."/>
            <person name="Knight R.D."/>
            <person name="Gordon J.I."/>
        </authorList>
    </citation>
    <scope>NUCLEOTIDE SEQUENCE [LARGE SCALE GENOMIC DNA]</scope>
    <source>
        <strain evidence="4">ATCC 8503 / DSM 20701 / CIP 104284 / JCM 5825 / NCTC 11152</strain>
    </source>
</reference>
<dbReference type="RefSeq" id="WP_011966067.1">
    <property type="nucleotide sequence ID" value="NC_009615.1"/>
</dbReference>
<dbReference type="AlphaFoldDB" id="A6L9I1"/>
<dbReference type="eggNOG" id="COG0318">
    <property type="taxonomic scope" value="Bacteria"/>
</dbReference>
<evidence type="ECO:0000313" key="3">
    <source>
        <dbReference type="EMBL" id="ABR42345.1"/>
    </source>
</evidence>
<dbReference type="EMBL" id="CP000140">
    <property type="protein sequence ID" value="ABR42345.1"/>
    <property type="molecule type" value="Genomic_DNA"/>
</dbReference>
<dbReference type="KEGG" id="pdi:BDI_0569"/>
<keyword evidence="4" id="KW-1185">Reference proteome</keyword>
<sequence>MRVFLIDKGKEYSYDELLSLLNAEQIYCPLFRGTDLFAYFCNLIRALACGKSLILLDSDLSSSEIDGIDEDEINKSIALDRCHFNSISDVVDAIEASPSEITIFTSGTTGQPKKVIHTIASLTRSVRKGEKYQNQVWGYAYNPTHMAGLQVFFQAFENLNTLVNVFNAGRLDVYAAIEENQITHLSATPTFYRLLLPFGRAYPSVQRVTLGGEKSDWHLYDAIGRIFPNAKINNVYASTEAGSLFAAKGDCFQIPSAIKDKFEVKDKELMIHKSLLGQSDSFEFDGDYYHSGDIIEWVDEANGLFRFSSRKNELINVGGYKVNPGETENAILSINGVRQALVFGKPNAILGNVLCAEVLLEEGAELKEVDIRKILKEHLQDFKIPRKIKFVESFSLTRTGKLKRS</sequence>
<gene>
    <name evidence="3" type="ordered locus">BDI_0569</name>
</gene>
<dbReference type="GO" id="GO:0006631">
    <property type="term" value="P:fatty acid metabolic process"/>
    <property type="evidence" value="ECO:0007669"/>
    <property type="project" value="TreeGrafter"/>
</dbReference>
<dbReference type="InterPro" id="IPR042099">
    <property type="entry name" value="ANL_N_sf"/>
</dbReference>
<name>A6L9I1_PARD8</name>
<dbReference type="Gene3D" id="3.30.300.30">
    <property type="match status" value="1"/>
</dbReference>
<dbReference type="CDD" id="cd04433">
    <property type="entry name" value="AFD_class_I"/>
    <property type="match status" value="1"/>
</dbReference>
<organism evidence="3 4">
    <name type="scientific">Parabacteroides distasonis (strain ATCC 8503 / DSM 20701 / CIP 104284 / JCM 5825 / NCTC 11152)</name>
    <dbReference type="NCBI Taxonomy" id="435591"/>
    <lineage>
        <taxon>Bacteria</taxon>
        <taxon>Pseudomonadati</taxon>
        <taxon>Bacteroidota</taxon>
        <taxon>Bacteroidia</taxon>
        <taxon>Bacteroidales</taxon>
        <taxon>Tannerellaceae</taxon>
        <taxon>Parabacteroides</taxon>
    </lineage>
</organism>
<dbReference type="PANTHER" id="PTHR43201:SF32">
    <property type="entry name" value="2-SUCCINYLBENZOATE--COA LIGASE, CHLOROPLASTIC_PEROXISOMAL"/>
    <property type="match status" value="1"/>
</dbReference>
<evidence type="ECO:0000259" key="2">
    <source>
        <dbReference type="Pfam" id="PF13193"/>
    </source>
</evidence>
<dbReference type="Proteomes" id="UP000000566">
    <property type="component" value="Chromosome"/>
</dbReference>
<proteinExistence type="predicted"/>
<dbReference type="PATRIC" id="fig|435591.13.peg.555"/>
<protein>
    <recommendedName>
        <fullName evidence="5">AMP-binding protein</fullName>
    </recommendedName>
</protein>
<accession>A6L9I1</accession>
<dbReference type="InterPro" id="IPR025110">
    <property type="entry name" value="AMP-bd_C"/>
</dbReference>
<evidence type="ECO:0008006" key="5">
    <source>
        <dbReference type="Google" id="ProtNLM"/>
    </source>
</evidence>
<dbReference type="PaxDb" id="435591-BDI_0569"/>
<evidence type="ECO:0000259" key="1">
    <source>
        <dbReference type="Pfam" id="PF00501"/>
    </source>
</evidence>
<evidence type="ECO:0000313" key="4">
    <source>
        <dbReference type="Proteomes" id="UP000000566"/>
    </source>
</evidence>
<feature type="domain" description="AMP-dependent synthetase/ligase" evidence="1">
    <location>
        <begin position="101"/>
        <end position="246"/>
    </location>
</feature>
<dbReference type="PANTHER" id="PTHR43201">
    <property type="entry name" value="ACYL-COA SYNTHETASE"/>
    <property type="match status" value="1"/>
</dbReference>
<dbReference type="Gene3D" id="3.40.50.12780">
    <property type="entry name" value="N-terminal domain of ligase-like"/>
    <property type="match status" value="1"/>
</dbReference>
<dbReference type="BioCyc" id="PDIS435591:G1G5A-586-MONOMER"/>
<dbReference type="HOGENOM" id="CLU_000022_59_13_10"/>
<dbReference type="InterPro" id="IPR045851">
    <property type="entry name" value="AMP-bd_C_sf"/>
</dbReference>
<dbReference type="InterPro" id="IPR000873">
    <property type="entry name" value="AMP-dep_synth/lig_dom"/>
</dbReference>
<dbReference type="SUPFAM" id="SSF56801">
    <property type="entry name" value="Acetyl-CoA synthetase-like"/>
    <property type="match status" value="1"/>
</dbReference>
<feature type="domain" description="AMP-binding enzyme C-terminal" evidence="2">
    <location>
        <begin position="326"/>
        <end position="401"/>
    </location>
</feature>
<dbReference type="STRING" id="435591.BDI_0569"/>